<feature type="transmembrane region" description="Helical" evidence="1">
    <location>
        <begin position="188"/>
        <end position="206"/>
    </location>
</feature>
<proteinExistence type="predicted"/>
<sequence>MNKILQCLINKKSSIVLLIILVIGPLFYLSFFVYPSADDFSYAVMHKGMSFFEKQKEVYFTWSSRYFATAALSLTALNFGSIHYYGFLSVASLLLFYFGLVYLLKRTIVAQCINNWFLGALLFCAYVLFLPAICENFYWFPSVMTYFVPSALVLFLIANTLESYNYNTLKHNITATLLIFIIGGSNELLIGGIFLWLCTLVCFYYYDHRKINHNYVWLLFITTLLLGVIFFAPGNGVRSNVINSTRSISSFEVLKLSFYRLFIHYIKYAIWVFLLFVFVNTYFKIKVNFHKKITVFKLFLVANVFLFICIFITIYNLKVIHPFRVENLFYFISFTFLYFLSILIISKLELIFNRKMIILLIVSLTALFIFPSITSEFKNNLQIVYTDIFKGKAKGYRKQFLDRDAYLKKYALSKSKLPCKVFKIKNRPETLLFNDIQKDPNHFINKSIALYYGIDVIVLEED</sequence>
<dbReference type="Proteomes" id="UP000325141">
    <property type="component" value="Unassembled WGS sequence"/>
</dbReference>
<feature type="transmembrane region" description="Helical" evidence="1">
    <location>
        <begin position="295"/>
        <end position="315"/>
    </location>
</feature>
<protein>
    <recommendedName>
        <fullName evidence="4">4-amino-4-deoxy-L-arabinose transferase</fullName>
    </recommendedName>
</protein>
<dbReference type="Pfam" id="PF19528">
    <property type="entry name" value="DUF6056"/>
    <property type="match status" value="1"/>
</dbReference>
<reference evidence="2 3" key="1">
    <citation type="submission" date="2019-09" db="EMBL/GenBank/DDBJ databases">
        <title>Genome sequence and assembly of Flavobacterium sp.</title>
        <authorList>
            <person name="Chhetri G."/>
        </authorList>
    </citation>
    <scope>NUCLEOTIDE SEQUENCE [LARGE SCALE GENOMIC DNA]</scope>
    <source>
        <strain evidence="2 3">SNL9</strain>
    </source>
</reference>
<dbReference type="AlphaFoldDB" id="A0A5M6CCP5"/>
<evidence type="ECO:0000313" key="3">
    <source>
        <dbReference type="Proteomes" id="UP000325141"/>
    </source>
</evidence>
<evidence type="ECO:0000313" key="2">
    <source>
        <dbReference type="EMBL" id="KAA5532948.1"/>
    </source>
</evidence>
<feature type="transmembrane region" description="Helical" evidence="1">
    <location>
        <begin position="215"/>
        <end position="234"/>
    </location>
</feature>
<keyword evidence="3" id="KW-1185">Reference proteome</keyword>
<feature type="transmembrane region" description="Helical" evidence="1">
    <location>
        <begin position="327"/>
        <end position="345"/>
    </location>
</feature>
<comment type="caution">
    <text evidence="2">The sequence shown here is derived from an EMBL/GenBank/DDBJ whole genome shotgun (WGS) entry which is preliminary data.</text>
</comment>
<evidence type="ECO:0008006" key="4">
    <source>
        <dbReference type="Google" id="ProtNLM"/>
    </source>
</evidence>
<feature type="transmembrane region" description="Helical" evidence="1">
    <location>
        <begin position="262"/>
        <end position="283"/>
    </location>
</feature>
<evidence type="ECO:0000256" key="1">
    <source>
        <dbReference type="SAM" id="Phobius"/>
    </source>
</evidence>
<keyword evidence="1" id="KW-1133">Transmembrane helix</keyword>
<organism evidence="2 3">
    <name type="scientific">Paenimyroides baculatum</name>
    <dbReference type="NCBI Taxonomy" id="2608000"/>
    <lineage>
        <taxon>Bacteria</taxon>
        <taxon>Pseudomonadati</taxon>
        <taxon>Bacteroidota</taxon>
        <taxon>Flavobacteriia</taxon>
        <taxon>Flavobacteriales</taxon>
        <taxon>Flavobacteriaceae</taxon>
        <taxon>Paenimyroides</taxon>
    </lineage>
</organism>
<dbReference type="InterPro" id="IPR045691">
    <property type="entry name" value="DUF6056"/>
</dbReference>
<dbReference type="RefSeq" id="WP_150013882.1">
    <property type="nucleotide sequence ID" value="NZ_VWSG01000010.1"/>
</dbReference>
<feature type="transmembrane region" description="Helical" evidence="1">
    <location>
        <begin position="116"/>
        <end position="133"/>
    </location>
</feature>
<accession>A0A5M6CCP5</accession>
<keyword evidence="1" id="KW-0812">Transmembrane</keyword>
<name>A0A5M6CCP5_9FLAO</name>
<feature type="transmembrane region" description="Helical" evidence="1">
    <location>
        <begin position="82"/>
        <end position="104"/>
    </location>
</feature>
<keyword evidence="1" id="KW-0472">Membrane</keyword>
<feature type="transmembrane region" description="Helical" evidence="1">
    <location>
        <begin position="139"/>
        <end position="157"/>
    </location>
</feature>
<feature type="transmembrane region" description="Helical" evidence="1">
    <location>
        <begin position="357"/>
        <end position="374"/>
    </location>
</feature>
<dbReference type="EMBL" id="VWSG01000010">
    <property type="protein sequence ID" value="KAA5532948.1"/>
    <property type="molecule type" value="Genomic_DNA"/>
</dbReference>
<feature type="transmembrane region" description="Helical" evidence="1">
    <location>
        <begin position="15"/>
        <end position="37"/>
    </location>
</feature>
<gene>
    <name evidence="2" type="ORF">F0460_12960</name>
</gene>